<sequence length="499" mass="58326">MSRYEDDRTYYSRERGPRGSEREQYYEDDRAWMSGGRGGGRGPSPDRSSYDRGYDRRPPPRGYDDDIIRDRRYYEDDRYERRTDRSGSAEYDRRVIFDRERDREYQREPSPRRPPVLVRRQSSLDTYDRRPLRGFEPREEYPVPVRREDIRREDFRAPAYTPIPLPRTEGMPPPRRGEHDREYYDDERIIDREYYANDGRPDIIREREVIHTHDERDRSRESRGARTHKSSKHSPPSSRSSSSSRTRSHAGTSVRSEYPKRGKTKIPMHLVSTRAIVDLGYPFIIEGNSIIIGKALAQEHIDEVLRLSDEYKKTEVHITDGKGGEIIEEKIEHKEEVVVAPVQVPVQVPVPVVAPAPPPPPPVVIAPPPVAEGPIIIDARPSDDLDIVEETVIRTSSPHRRHHHHHHDELIIDRRRSRSRSRSGREIRAEIKALERELVHRPRVVEDYDIVRSERMEDGQLVVYEERIERAHTHKPARIEKDKKGPPPGLLKAMLTTLT</sequence>
<accession>A0A0A1TQH8</accession>
<feature type="compositionally biased region" description="Basic residues" evidence="1">
    <location>
        <begin position="397"/>
        <end position="406"/>
    </location>
</feature>
<protein>
    <recommendedName>
        <fullName evidence="2">DUF8035 domain-containing protein</fullName>
    </recommendedName>
</protein>
<dbReference type="Proteomes" id="UP000039046">
    <property type="component" value="Unassembled WGS sequence"/>
</dbReference>
<feature type="region of interest" description="Disordered" evidence="1">
    <location>
        <begin position="1"/>
        <end position="137"/>
    </location>
</feature>
<dbReference type="OrthoDB" id="5428245at2759"/>
<dbReference type="HOGENOM" id="CLU_023467_0_0_1"/>
<reference evidence="3 4" key="1">
    <citation type="journal article" date="2015" name="Genome Announc.">
        <title>Draft Genome Sequence and Gene Annotation of the Entomopathogenic Fungus Verticillium hemipterigenum.</title>
        <authorList>
            <person name="Horn F."/>
            <person name="Habel A."/>
            <person name="Scharf D.H."/>
            <person name="Dworschak J."/>
            <person name="Brakhage A.A."/>
            <person name="Guthke R."/>
            <person name="Hertweck C."/>
            <person name="Linde J."/>
        </authorList>
    </citation>
    <scope>NUCLEOTIDE SEQUENCE [LARGE SCALE GENOMIC DNA]</scope>
</reference>
<feature type="compositionally biased region" description="Basic and acidic residues" evidence="1">
    <location>
        <begin position="48"/>
        <end position="111"/>
    </location>
</feature>
<feature type="region of interest" description="Disordered" evidence="1">
    <location>
        <begin position="152"/>
        <end position="185"/>
    </location>
</feature>
<feature type="compositionally biased region" description="Basic and acidic residues" evidence="1">
    <location>
        <begin position="126"/>
        <end position="137"/>
    </location>
</feature>
<evidence type="ECO:0000259" key="2">
    <source>
        <dbReference type="Pfam" id="PF26118"/>
    </source>
</evidence>
<feature type="region of interest" description="Disordered" evidence="1">
    <location>
        <begin position="396"/>
        <end position="425"/>
    </location>
</feature>
<dbReference type="Pfam" id="PF26118">
    <property type="entry name" value="DUF8035"/>
    <property type="match status" value="1"/>
</dbReference>
<gene>
    <name evidence="3" type="ORF">VHEMI09550</name>
</gene>
<feature type="compositionally biased region" description="Low complexity" evidence="1">
    <location>
        <begin position="233"/>
        <end position="245"/>
    </location>
</feature>
<evidence type="ECO:0000313" key="4">
    <source>
        <dbReference type="Proteomes" id="UP000039046"/>
    </source>
</evidence>
<name>A0A0A1TQH8_9HYPO</name>
<organism evidence="3 4">
    <name type="scientific">[Torrubiella] hemipterigena</name>
    <dbReference type="NCBI Taxonomy" id="1531966"/>
    <lineage>
        <taxon>Eukaryota</taxon>
        <taxon>Fungi</taxon>
        <taxon>Dikarya</taxon>
        <taxon>Ascomycota</taxon>
        <taxon>Pezizomycotina</taxon>
        <taxon>Sordariomycetes</taxon>
        <taxon>Hypocreomycetidae</taxon>
        <taxon>Hypocreales</taxon>
        <taxon>Clavicipitaceae</taxon>
        <taxon>Clavicipitaceae incertae sedis</taxon>
        <taxon>'Torrubiella' clade</taxon>
    </lineage>
</organism>
<feature type="domain" description="DUF8035" evidence="2">
    <location>
        <begin position="260"/>
        <end position="313"/>
    </location>
</feature>
<dbReference type="InterPro" id="IPR058348">
    <property type="entry name" value="DUF8035"/>
</dbReference>
<evidence type="ECO:0000313" key="3">
    <source>
        <dbReference type="EMBL" id="CEJ93993.1"/>
    </source>
</evidence>
<feature type="compositionally biased region" description="Basic and acidic residues" evidence="1">
    <location>
        <begin position="205"/>
        <end position="224"/>
    </location>
</feature>
<feature type="compositionally biased region" description="Basic and acidic residues" evidence="1">
    <location>
        <begin position="175"/>
        <end position="185"/>
    </location>
</feature>
<feature type="compositionally biased region" description="Basic and acidic residues" evidence="1">
    <location>
        <begin position="1"/>
        <end position="31"/>
    </location>
</feature>
<dbReference type="AlphaFoldDB" id="A0A0A1TQH8"/>
<dbReference type="EMBL" id="CDHN01000006">
    <property type="protein sequence ID" value="CEJ93993.1"/>
    <property type="molecule type" value="Genomic_DNA"/>
</dbReference>
<dbReference type="STRING" id="1531966.A0A0A1TQH8"/>
<keyword evidence="4" id="KW-1185">Reference proteome</keyword>
<proteinExistence type="predicted"/>
<feature type="region of interest" description="Disordered" evidence="1">
    <location>
        <begin position="205"/>
        <end position="261"/>
    </location>
</feature>
<evidence type="ECO:0000256" key="1">
    <source>
        <dbReference type="SAM" id="MobiDB-lite"/>
    </source>
</evidence>